<gene>
    <name evidence="3" type="ORF">SAMN05444171_5447</name>
</gene>
<name>A0A1H5E660_9BRAD</name>
<dbReference type="Pfam" id="PF00078">
    <property type="entry name" value="RVT_1"/>
    <property type="match status" value="1"/>
</dbReference>
<dbReference type="InterPro" id="IPR043502">
    <property type="entry name" value="DNA/RNA_pol_sf"/>
</dbReference>
<dbReference type="Proteomes" id="UP000183208">
    <property type="component" value="Unassembled WGS sequence"/>
</dbReference>
<reference evidence="3 4" key="1">
    <citation type="submission" date="2016-10" db="EMBL/GenBank/DDBJ databases">
        <authorList>
            <person name="de Groot N.N."/>
        </authorList>
    </citation>
    <scope>NUCLEOTIDE SEQUENCE [LARGE SCALE GENOMIC DNA]</scope>
    <source>
        <strain evidence="3 4">GAS522</strain>
    </source>
</reference>
<dbReference type="AlphaFoldDB" id="A0A1H5E660"/>
<evidence type="ECO:0000256" key="1">
    <source>
        <dbReference type="ARBA" id="ARBA00034120"/>
    </source>
</evidence>
<dbReference type="EMBL" id="FNTI01000001">
    <property type="protein sequence ID" value="SED86513.1"/>
    <property type="molecule type" value="Genomic_DNA"/>
</dbReference>
<comment type="similarity">
    <text evidence="1">Belongs to the bacterial reverse transcriptase family.</text>
</comment>
<dbReference type="GO" id="GO:0003964">
    <property type="term" value="F:RNA-directed DNA polymerase activity"/>
    <property type="evidence" value="ECO:0007669"/>
    <property type="project" value="UniProtKB-KW"/>
</dbReference>
<keyword evidence="3" id="KW-0695">RNA-directed DNA polymerase</keyword>
<dbReference type="PANTHER" id="PTHR34047">
    <property type="entry name" value="NUCLEAR INTRON MATURASE 1, MITOCHONDRIAL-RELATED"/>
    <property type="match status" value="1"/>
</dbReference>
<dbReference type="InterPro" id="IPR030931">
    <property type="entry name" value="Group_II_RT_mat"/>
</dbReference>
<protein>
    <submittedName>
        <fullName evidence="3">Group II intron reverse transcriptase/maturase</fullName>
    </submittedName>
</protein>
<organism evidence="3 4">
    <name type="scientific">Bradyrhizobium lablabi</name>
    <dbReference type="NCBI Taxonomy" id="722472"/>
    <lineage>
        <taxon>Bacteria</taxon>
        <taxon>Pseudomonadati</taxon>
        <taxon>Pseudomonadota</taxon>
        <taxon>Alphaproteobacteria</taxon>
        <taxon>Hyphomicrobiales</taxon>
        <taxon>Nitrobacteraceae</taxon>
        <taxon>Bradyrhizobium</taxon>
    </lineage>
</organism>
<dbReference type="PANTHER" id="PTHR34047:SF8">
    <property type="entry name" value="PROTEIN YKFC"/>
    <property type="match status" value="1"/>
</dbReference>
<evidence type="ECO:0000259" key="2">
    <source>
        <dbReference type="PROSITE" id="PS50878"/>
    </source>
</evidence>
<keyword evidence="3" id="KW-0548">Nucleotidyltransferase</keyword>
<dbReference type="PROSITE" id="PS50878">
    <property type="entry name" value="RT_POL"/>
    <property type="match status" value="1"/>
</dbReference>
<dbReference type="InterPro" id="IPR051083">
    <property type="entry name" value="GrpII_Intron_Splice-Mob/Def"/>
</dbReference>
<accession>A0A1H5E660</accession>
<dbReference type="CDD" id="cd01651">
    <property type="entry name" value="RT_G2_intron"/>
    <property type="match status" value="1"/>
</dbReference>
<proteinExistence type="inferred from homology"/>
<evidence type="ECO:0000313" key="4">
    <source>
        <dbReference type="Proteomes" id="UP000183208"/>
    </source>
</evidence>
<dbReference type="NCBIfam" id="TIGR04416">
    <property type="entry name" value="group_II_RT_mat"/>
    <property type="match status" value="1"/>
</dbReference>
<evidence type="ECO:0000313" key="3">
    <source>
        <dbReference type="EMBL" id="SED86513.1"/>
    </source>
</evidence>
<sequence>MMYDHEKSDPAIVAVKPTNKAGQPAVELVEPRAGAEGNVRQQSTGRAQYRGTVSQALERIRQAARQRKKEKFTALFHHVSIDHLAEAFSELKGNAAAGVDGLTCRDYEQHLERNLEDLHARVHRGAYRALPSRRVYIPKPDGRQRPIAVAALEDKIVQRATAAVLSAIYEEDFLGFSYGFRPERSTHDAMDALMVGITSTKVNWILDADIRSFFDTVSQEWLIRFVEHRVGDRRIIRLIQKWLKAGVLEDGIVTVSDKGTGQGSVISPLLANLYLHYVFDLWAERWRRREAAGNMIIVRYADDLIVGFEHETDARRFLDEMRKRLQEFALSLHSEKTRLIEFGRFAVENRKRRGLGKPETFTFLGFTFICSKTRRGKFQIKRKSRRDRMQAKLQAIKQELRRSMHQPIPQQGRWLQQVVTGYFNYHAVPTNSSSLSAFLFHVTNLWRRTLQWRSQKDGMTWERIKRLADHWLPKPRILHPWPESRFAVRHPRWEKLWGGRRRSWHLHRPYEPMEVAPWPKSMISAEA</sequence>
<dbReference type="SUPFAM" id="SSF56672">
    <property type="entry name" value="DNA/RNA polymerases"/>
    <property type="match status" value="1"/>
</dbReference>
<keyword evidence="3" id="KW-0808">Transferase</keyword>
<dbReference type="RefSeq" id="WP_074825571.1">
    <property type="nucleotide sequence ID" value="NZ_FNTI01000001.1"/>
</dbReference>
<dbReference type="InterPro" id="IPR000477">
    <property type="entry name" value="RT_dom"/>
</dbReference>
<feature type="domain" description="Reverse transcriptase" evidence="2">
    <location>
        <begin position="118"/>
        <end position="368"/>
    </location>
</feature>